<name>A0A9D2D895_9FIRM</name>
<sequence>MQKTSAKRLIGAAVLAVLLACFFLFAGCARTDESDPYVTNVVNTGTEIVVTYSDGSTKSISTVQEVSASAQELYEYYKTLYGDELTYDEFLQKYLTVGADNSAAVGQVLLSSVKFYTEFYETNWTLTGNWPTRTDGTSVYTGSGVIYKIDEDYVYFITNYHVVYSSKANANNATGNANGQYIARGIYCYLYGSENDFERAGTNGNYATYDYGDYAIECEYVGGSLTKDIALVRAKTADVTAIRSDIREVTFADGYSVGETAIAVGNAEGEGISVTEGIVSVASEDINLNIDGTTRSYRSMRIDSAIYGGNSGGGLFNAQGELIGITNAGDEEDQNINYAVPLEIVRGVADNIYHYAADGDASTNGAYIPSFGASYNAKNSRYVYDSASASGKIVEDIEVRSVESGSVAAALGLQAGDVITSLTLGDAEYTLGRSYNIADILLSARAGDAISCTYTRGGESAESGSYTLSQGDLASLA</sequence>
<gene>
    <name evidence="6" type="ORF">H9726_07310</name>
</gene>
<evidence type="ECO:0000256" key="1">
    <source>
        <dbReference type="ARBA" id="ARBA00010541"/>
    </source>
</evidence>
<dbReference type="SUPFAM" id="SSF50494">
    <property type="entry name" value="Trypsin-like serine proteases"/>
    <property type="match status" value="1"/>
</dbReference>
<dbReference type="PROSITE" id="PS51257">
    <property type="entry name" value="PROKAR_LIPOPROTEIN"/>
    <property type="match status" value="1"/>
</dbReference>
<comment type="similarity">
    <text evidence="1">Belongs to the peptidase S1C family.</text>
</comment>
<dbReference type="InterPro" id="IPR043504">
    <property type="entry name" value="Peptidase_S1_PA_chymotrypsin"/>
</dbReference>
<dbReference type="GO" id="GO:0006508">
    <property type="term" value="P:proteolysis"/>
    <property type="evidence" value="ECO:0007669"/>
    <property type="project" value="UniProtKB-KW"/>
</dbReference>
<dbReference type="PANTHER" id="PTHR43343">
    <property type="entry name" value="PEPTIDASE S12"/>
    <property type="match status" value="1"/>
</dbReference>
<dbReference type="Pfam" id="PF13365">
    <property type="entry name" value="Trypsin_2"/>
    <property type="match status" value="1"/>
</dbReference>
<organism evidence="6 7">
    <name type="scientific">Candidatus Borkfalkia avicola</name>
    <dbReference type="NCBI Taxonomy" id="2838503"/>
    <lineage>
        <taxon>Bacteria</taxon>
        <taxon>Bacillati</taxon>
        <taxon>Bacillota</taxon>
        <taxon>Clostridia</taxon>
        <taxon>Christensenellales</taxon>
        <taxon>Christensenellaceae</taxon>
        <taxon>Candidatus Borkfalkia</taxon>
    </lineage>
</organism>
<dbReference type="GO" id="GO:0004252">
    <property type="term" value="F:serine-type endopeptidase activity"/>
    <property type="evidence" value="ECO:0007669"/>
    <property type="project" value="InterPro"/>
</dbReference>
<reference evidence="6" key="2">
    <citation type="submission" date="2021-04" db="EMBL/GenBank/DDBJ databases">
        <authorList>
            <person name="Gilroy R."/>
        </authorList>
    </citation>
    <scope>NUCLEOTIDE SEQUENCE</scope>
    <source>
        <strain evidence="6">CHK192-19661</strain>
    </source>
</reference>
<comment type="caution">
    <text evidence="6">The sequence shown here is derived from an EMBL/GenBank/DDBJ whole genome shotgun (WGS) entry which is preliminary data.</text>
</comment>
<dbReference type="PANTHER" id="PTHR43343:SF3">
    <property type="entry name" value="PROTEASE DO-LIKE 8, CHLOROPLASTIC"/>
    <property type="match status" value="1"/>
</dbReference>
<dbReference type="SUPFAM" id="SSF50156">
    <property type="entry name" value="PDZ domain-like"/>
    <property type="match status" value="1"/>
</dbReference>
<dbReference type="InterPro" id="IPR001940">
    <property type="entry name" value="Peptidase_S1C"/>
</dbReference>
<evidence type="ECO:0000313" key="6">
    <source>
        <dbReference type="EMBL" id="HIZ10280.1"/>
    </source>
</evidence>
<feature type="signal peptide" evidence="5">
    <location>
        <begin position="1"/>
        <end position="26"/>
    </location>
</feature>
<dbReference type="InterPro" id="IPR009003">
    <property type="entry name" value="Peptidase_S1_PA"/>
</dbReference>
<proteinExistence type="inferred from homology"/>
<evidence type="ECO:0000256" key="3">
    <source>
        <dbReference type="ARBA" id="ARBA00022801"/>
    </source>
</evidence>
<dbReference type="Gene3D" id="2.40.10.10">
    <property type="entry name" value="Trypsin-like serine proteases"/>
    <property type="match status" value="2"/>
</dbReference>
<feature type="compositionally biased region" description="Polar residues" evidence="4">
    <location>
        <begin position="462"/>
        <end position="477"/>
    </location>
</feature>
<dbReference type="InterPro" id="IPR051201">
    <property type="entry name" value="Chloro_Bact_Ser_Proteases"/>
</dbReference>
<evidence type="ECO:0000256" key="2">
    <source>
        <dbReference type="ARBA" id="ARBA00022670"/>
    </source>
</evidence>
<evidence type="ECO:0000256" key="4">
    <source>
        <dbReference type="SAM" id="MobiDB-lite"/>
    </source>
</evidence>
<accession>A0A9D2D895</accession>
<reference evidence="6" key="1">
    <citation type="journal article" date="2021" name="PeerJ">
        <title>Extensive microbial diversity within the chicken gut microbiome revealed by metagenomics and culture.</title>
        <authorList>
            <person name="Gilroy R."/>
            <person name="Ravi A."/>
            <person name="Getino M."/>
            <person name="Pursley I."/>
            <person name="Horton D.L."/>
            <person name="Alikhan N.F."/>
            <person name="Baker D."/>
            <person name="Gharbi K."/>
            <person name="Hall N."/>
            <person name="Watson M."/>
            <person name="Adriaenssens E.M."/>
            <person name="Foster-Nyarko E."/>
            <person name="Jarju S."/>
            <person name="Secka A."/>
            <person name="Antonio M."/>
            <person name="Oren A."/>
            <person name="Chaudhuri R.R."/>
            <person name="La Ragione R."/>
            <person name="Hildebrand F."/>
            <person name="Pallen M.J."/>
        </authorList>
    </citation>
    <scope>NUCLEOTIDE SEQUENCE</scope>
    <source>
        <strain evidence="6">CHK192-19661</strain>
    </source>
</reference>
<keyword evidence="5" id="KW-0732">Signal</keyword>
<keyword evidence="3" id="KW-0378">Hydrolase</keyword>
<evidence type="ECO:0000256" key="5">
    <source>
        <dbReference type="SAM" id="SignalP"/>
    </source>
</evidence>
<protein>
    <submittedName>
        <fullName evidence="6">S1C family serine protease</fullName>
    </submittedName>
</protein>
<feature type="region of interest" description="Disordered" evidence="4">
    <location>
        <begin position="457"/>
        <end position="477"/>
    </location>
</feature>
<dbReference type="Gene3D" id="2.30.42.10">
    <property type="match status" value="1"/>
</dbReference>
<dbReference type="PRINTS" id="PR00834">
    <property type="entry name" value="PROTEASES2C"/>
</dbReference>
<evidence type="ECO:0000313" key="7">
    <source>
        <dbReference type="Proteomes" id="UP000824025"/>
    </source>
</evidence>
<dbReference type="EMBL" id="DXCF01000037">
    <property type="protein sequence ID" value="HIZ10280.1"/>
    <property type="molecule type" value="Genomic_DNA"/>
</dbReference>
<keyword evidence="2 6" id="KW-0645">Protease</keyword>
<feature type="chain" id="PRO_5038503482" evidence="5">
    <location>
        <begin position="27"/>
        <end position="477"/>
    </location>
</feature>
<dbReference type="AlphaFoldDB" id="A0A9D2D895"/>
<dbReference type="Proteomes" id="UP000824025">
    <property type="component" value="Unassembled WGS sequence"/>
</dbReference>
<dbReference type="InterPro" id="IPR036034">
    <property type="entry name" value="PDZ_sf"/>
</dbReference>